<feature type="compositionally biased region" description="Low complexity" evidence="1">
    <location>
        <begin position="142"/>
        <end position="153"/>
    </location>
</feature>
<comment type="caution">
    <text evidence="2">The sequence shown here is derived from an EMBL/GenBank/DDBJ whole genome shotgun (WGS) entry which is preliminary data.</text>
</comment>
<feature type="region of interest" description="Disordered" evidence="1">
    <location>
        <begin position="141"/>
        <end position="182"/>
    </location>
</feature>
<keyword evidence="3" id="KW-1185">Reference proteome</keyword>
<dbReference type="Proteomes" id="UP000054937">
    <property type="component" value="Unassembled WGS sequence"/>
</dbReference>
<dbReference type="AlphaFoldDB" id="A0A0V0QD75"/>
<feature type="compositionally biased region" description="Polar residues" evidence="1">
    <location>
        <begin position="62"/>
        <end position="88"/>
    </location>
</feature>
<accession>A0A0V0QD75</accession>
<feature type="compositionally biased region" description="Low complexity" evidence="1">
    <location>
        <begin position="163"/>
        <end position="176"/>
    </location>
</feature>
<evidence type="ECO:0000256" key="1">
    <source>
        <dbReference type="SAM" id="MobiDB-lite"/>
    </source>
</evidence>
<protein>
    <submittedName>
        <fullName evidence="2">Uncharacterized protein</fullName>
    </submittedName>
</protein>
<dbReference type="InParanoid" id="A0A0V0QD75"/>
<gene>
    <name evidence="2" type="ORF">PPERSA_10654</name>
</gene>
<evidence type="ECO:0000313" key="2">
    <source>
        <dbReference type="EMBL" id="KRX00155.1"/>
    </source>
</evidence>
<name>A0A0V0QD75_PSEPJ</name>
<proteinExistence type="predicted"/>
<evidence type="ECO:0000313" key="3">
    <source>
        <dbReference type="Proteomes" id="UP000054937"/>
    </source>
</evidence>
<dbReference type="EMBL" id="LDAU01000194">
    <property type="protein sequence ID" value="KRX00155.1"/>
    <property type="molecule type" value="Genomic_DNA"/>
</dbReference>
<sequence>MSSAEKQMALQRKQIALNNNNQDQINDNIHVRLENLQDQDIPENNNTETEISQLLDEELSEKQNVSPSKLSAMSQSLQQPKIQSKQLTSQNGLLKLNTVGYNQMKSSYGLSSTKIADSQTKNQNFFRYPEEIRQKQNSITLSQSNKNNNNNQKPLQFDKNQKQKNSNSKKSQSIQQFPSLVA</sequence>
<organism evidence="2 3">
    <name type="scientific">Pseudocohnilembus persalinus</name>
    <name type="common">Ciliate</name>
    <dbReference type="NCBI Taxonomy" id="266149"/>
    <lineage>
        <taxon>Eukaryota</taxon>
        <taxon>Sar</taxon>
        <taxon>Alveolata</taxon>
        <taxon>Ciliophora</taxon>
        <taxon>Intramacronucleata</taxon>
        <taxon>Oligohymenophorea</taxon>
        <taxon>Scuticociliatia</taxon>
        <taxon>Philasterida</taxon>
        <taxon>Pseudocohnilembidae</taxon>
        <taxon>Pseudocohnilembus</taxon>
    </lineage>
</organism>
<feature type="region of interest" description="Disordered" evidence="1">
    <location>
        <begin position="59"/>
        <end position="88"/>
    </location>
</feature>
<reference evidence="2 3" key="1">
    <citation type="journal article" date="2015" name="Sci. Rep.">
        <title>Genome of the facultative scuticociliatosis pathogen Pseudocohnilembus persalinus provides insight into its virulence through horizontal gene transfer.</title>
        <authorList>
            <person name="Xiong J."/>
            <person name="Wang G."/>
            <person name="Cheng J."/>
            <person name="Tian M."/>
            <person name="Pan X."/>
            <person name="Warren A."/>
            <person name="Jiang C."/>
            <person name="Yuan D."/>
            <person name="Miao W."/>
        </authorList>
    </citation>
    <scope>NUCLEOTIDE SEQUENCE [LARGE SCALE GENOMIC DNA]</scope>
    <source>
        <strain evidence="2">36N120E</strain>
    </source>
</reference>